<sequence>MPTTGSKQADENTPLLKVESTTKKQSLPLKQLAILAFCRIADPICLTSIFAYLPQMIRSFGVAESDIGFWAGIISASLAICQSFTGVVWGRLSDRIGRKPSIIIGLISMTASIVLFGFSNSILLAIFARGCTGLTGNVGILRTIVAELVPDPDLKLQALGLLPLAWNIGTISGPALGGFLSEPARKYPSLFKEGGFFDKYPFLLPNLFIAGLTASACLLAILFLDETLDERKHLYDPGRELGKKIESLFGFSCSEEHTKDSSYFYTDVIANDEECLPKPTDNDCYEPIEAKAPLPLSEILTPQSRDLVILFFIAGLHRVTAEQLLSLFFATHVHNKSDPIRLPFHLPGGFGLTSSQIGLIFAAAGAIEIIIQLFIYAPLARRYGNKKLLVIAAIADPITYFVIPYLLALYDPPSLTGSDSGTNNFICYTAWAFIIFVICANSVLGLNSVVIMVTDSASSPRALSTLNGFATSVVAIGIAIGPSAFGFLYSVGQKAEWTTIPWAGLTIVSSAMWIWIPKVKDRKDWAIEVEGENTDQECAEIGTQTPHT</sequence>
<feature type="transmembrane region" description="Helical" evidence="6">
    <location>
        <begin position="32"/>
        <end position="55"/>
    </location>
</feature>
<comment type="subcellular location">
    <subcellularLocation>
        <location evidence="1">Membrane</location>
        <topology evidence="1">Multi-pass membrane protein</topology>
    </subcellularLocation>
</comment>
<evidence type="ECO:0000313" key="8">
    <source>
        <dbReference type="EMBL" id="KAK6340597.1"/>
    </source>
</evidence>
<dbReference type="EMBL" id="JAVHNQ010000008">
    <property type="protein sequence ID" value="KAK6340597.1"/>
    <property type="molecule type" value="Genomic_DNA"/>
</dbReference>
<feature type="transmembrane region" description="Helical" evidence="6">
    <location>
        <begin position="350"/>
        <end position="376"/>
    </location>
</feature>
<feature type="domain" description="Major facilitator superfamily (MFS) profile" evidence="7">
    <location>
        <begin position="31"/>
        <end position="521"/>
    </location>
</feature>
<dbReference type="GO" id="GO:0016020">
    <property type="term" value="C:membrane"/>
    <property type="evidence" value="ECO:0007669"/>
    <property type="project" value="UniProtKB-SubCell"/>
</dbReference>
<dbReference type="PANTHER" id="PTHR23504:SF8">
    <property type="entry name" value="TRANSPORTER, PUTATIVE (AFU_ORTHOLOGUE AFUA_1G03730)-RELATED"/>
    <property type="match status" value="1"/>
</dbReference>
<dbReference type="Gene3D" id="1.20.1250.20">
    <property type="entry name" value="MFS general substrate transporter like domains"/>
    <property type="match status" value="1"/>
</dbReference>
<dbReference type="InterPro" id="IPR011701">
    <property type="entry name" value="MFS"/>
</dbReference>
<dbReference type="InterPro" id="IPR036259">
    <property type="entry name" value="MFS_trans_sf"/>
</dbReference>
<comment type="caution">
    <text evidence="8">The sequence shown here is derived from an EMBL/GenBank/DDBJ whole genome shotgun (WGS) entry which is preliminary data.</text>
</comment>
<dbReference type="CDD" id="cd17330">
    <property type="entry name" value="MFS_SLC46_TetA_like"/>
    <property type="match status" value="1"/>
</dbReference>
<keyword evidence="5 6" id="KW-0472">Membrane</keyword>
<dbReference type="Pfam" id="PF07690">
    <property type="entry name" value="MFS_1"/>
    <property type="match status" value="2"/>
</dbReference>
<feature type="transmembrane region" description="Helical" evidence="6">
    <location>
        <begin position="497"/>
        <end position="516"/>
    </location>
</feature>
<feature type="transmembrane region" description="Helical" evidence="6">
    <location>
        <begin position="466"/>
        <end position="491"/>
    </location>
</feature>
<feature type="transmembrane region" description="Helical" evidence="6">
    <location>
        <begin position="202"/>
        <end position="224"/>
    </location>
</feature>
<protein>
    <recommendedName>
        <fullName evidence="7">Major facilitator superfamily (MFS) profile domain-containing protein</fullName>
    </recommendedName>
</protein>
<feature type="transmembrane region" description="Helical" evidence="6">
    <location>
        <begin position="388"/>
        <end position="410"/>
    </location>
</feature>
<evidence type="ECO:0000256" key="1">
    <source>
        <dbReference type="ARBA" id="ARBA00004141"/>
    </source>
</evidence>
<evidence type="ECO:0000313" key="9">
    <source>
        <dbReference type="Proteomes" id="UP001375240"/>
    </source>
</evidence>
<dbReference type="InterPro" id="IPR020846">
    <property type="entry name" value="MFS_dom"/>
</dbReference>
<dbReference type="InterPro" id="IPR001958">
    <property type="entry name" value="Tet-R_TetA/multi-R_MdtG-like"/>
</dbReference>
<dbReference type="PRINTS" id="PR01035">
    <property type="entry name" value="TCRTETA"/>
</dbReference>
<name>A0AAV9UH65_9PEZI</name>
<reference evidence="8 9" key="1">
    <citation type="submission" date="2019-10" db="EMBL/GenBank/DDBJ databases">
        <authorList>
            <person name="Palmer J.M."/>
        </authorList>
    </citation>
    <scope>NUCLEOTIDE SEQUENCE [LARGE SCALE GENOMIC DNA]</scope>
    <source>
        <strain evidence="8 9">TWF696</strain>
    </source>
</reference>
<dbReference type="GO" id="GO:0022857">
    <property type="term" value="F:transmembrane transporter activity"/>
    <property type="evidence" value="ECO:0007669"/>
    <property type="project" value="InterPro"/>
</dbReference>
<keyword evidence="3 6" id="KW-0812">Transmembrane</keyword>
<evidence type="ECO:0000259" key="7">
    <source>
        <dbReference type="PROSITE" id="PS50850"/>
    </source>
</evidence>
<keyword evidence="2" id="KW-0813">Transport</keyword>
<gene>
    <name evidence="8" type="ORF">TWF696_008923</name>
</gene>
<evidence type="ECO:0000256" key="2">
    <source>
        <dbReference type="ARBA" id="ARBA00022448"/>
    </source>
</evidence>
<evidence type="ECO:0000256" key="4">
    <source>
        <dbReference type="ARBA" id="ARBA00022989"/>
    </source>
</evidence>
<dbReference type="AlphaFoldDB" id="A0AAV9UH65"/>
<evidence type="ECO:0000256" key="3">
    <source>
        <dbReference type="ARBA" id="ARBA00022692"/>
    </source>
</evidence>
<organism evidence="8 9">
    <name type="scientific">Orbilia brochopaga</name>
    <dbReference type="NCBI Taxonomy" id="3140254"/>
    <lineage>
        <taxon>Eukaryota</taxon>
        <taxon>Fungi</taxon>
        <taxon>Dikarya</taxon>
        <taxon>Ascomycota</taxon>
        <taxon>Pezizomycotina</taxon>
        <taxon>Orbiliomycetes</taxon>
        <taxon>Orbiliales</taxon>
        <taxon>Orbiliaceae</taxon>
        <taxon>Orbilia</taxon>
    </lineage>
</organism>
<proteinExistence type="predicted"/>
<accession>A0AAV9UH65</accession>
<evidence type="ECO:0000256" key="6">
    <source>
        <dbReference type="SAM" id="Phobius"/>
    </source>
</evidence>
<keyword evidence="9" id="KW-1185">Reference proteome</keyword>
<keyword evidence="4 6" id="KW-1133">Transmembrane helix</keyword>
<feature type="transmembrane region" description="Helical" evidence="6">
    <location>
        <begin position="67"/>
        <end position="90"/>
    </location>
</feature>
<dbReference type="Proteomes" id="UP001375240">
    <property type="component" value="Unassembled WGS sequence"/>
</dbReference>
<dbReference type="SUPFAM" id="SSF103473">
    <property type="entry name" value="MFS general substrate transporter"/>
    <property type="match status" value="1"/>
</dbReference>
<feature type="transmembrane region" description="Helical" evidence="6">
    <location>
        <begin position="430"/>
        <end position="454"/>
    </location>
</feature>
<evidence type="ECO:0000256" key="5">
    <source>
        <dbReference type="ARBA" id="ARBA00023136"/>
    </source>
</evidence>
<dbReference type="PROSITE" id="PS50850">
    <property type="entry name" value="MFS"/>
    <property type="match status" value="1"/>
</dbReference>
<dbReference type="PANTHER" id="PTHR23504">
    <property type="entry name" value="MAJOR FACILITATOR SUPERFAMILY DOMAIN-CONTAINING PROTEIN 10"/>
    <property type="match status" value="1"/>
</dbReference>
<feature type="transmembrane region" description="Helical" evidence="6">
    <location>
        <begin position="102"/>
        <end position="128"/>
    </location>
</feature>